<evidence type="ECO:0000256" key="2">
    <source>
        <dbReference type="ARBA" id="ARBA00009137"/>
    </source>
</evidence>
<evidence type="ECO:0000313" key="11">
    <source>
        <dbReference type="Proteomes" id="UP001163096"/>
    </source>
</evidence>
<feature type="transmembrane region" description="Helical" evidence="9">
    <location>
        <begin position="148"/>
        <end position="166"/>
    </location>
</feature>
<evidence type="ECO:0000256" key="4">
    <source>
        <dbReference type="ARBA" id="ARBA00022475"/>
    </source>
</evidence>
<feature type="transmembrane region" description="Helical" evidence="9">
    <location>
        <begin position="89"/>
        <end position="109"/>
    </location>
</feature>
<dbReference type="EMBL" id="CP113361">
    <property type="protein sequence ID" value="WAI00466.1"/>
    <property type="molecule type" value="Genomic_DNA"/>
</dbReference>
<feature type="transmembrane region" description="Helical" evidence="9">
    <location>
        <begin position="29"/>
        <end position="51"/>
    </location>
</feature>
<organism evidence="10 11">
    <name type="scientific">Methanogenium organophilum</name>
    <dbReference type="NCBI Taxonomy" id="2199"/>
    <lineage>
        <taxon>Archaea</taxon>
        <taxon>Methanobacteriati</taxon>
        <taxon>Methanobacteriota</taxon>
        <taxon>Stenosarchaea group</taxon>
        <taxon>Methanomicrobia</taxon>
        <taxon>Methanomicrobiales</taxon>
        <taxon>Methanomicrobiaceae</taxon>
        <taxon>Methanogenium</taxon>
    </lineage>
</organism>
<accession>A0A9X9S2D1</accession>
<keyword evidence="5 9" id="KW-0812">Transmembrane</keyword>
<keyword evidence="3" id="KW-0813">Transport</keyword>
<dbReference type="PANTHER" id="PTHR32024:SF2">
    <property type="entry name" value="TRK SYSTEM POTASSIUM UPTAKE PROTEIN TRKG-RELATED"/>
    <property type="match status" value="1"/>
</dbReference>
<reference evidence="10" key="1">
    <citation type="submission" date="2022-11" db="EMBL/GenBank/DDBJ databases">
        <title>Complete genome sequence of Methanogenium organophilum DSM 3596.</title>
        <authorList>
            <person name="Chen S.-C."/>
            <person name="Lai S.-J."/>
            <person name="You Y.-T."/>
        </authorList>
    </citation>
    <scope>NUCLEOTIDE SEQUENCE</scope>
    <source>
        <strain evidence="10">DSM 3596</strain>
    </source>
</reference>
<evidence type="ECO:0000256" key="1">
    <source>
        <dbReference type="ARBA" id="ARBA00004651"/>
    </source>
</evidence>
<name>A0A9X9S2D1_METOG</name>
<keyword evidence="6 9" id="KW-1133">Transmembrane helix</keyword>
<dbReference type="GO" id="GO:0030001">
    <property type="term" value="P:metal ion transport"/>
    <property type="evidence" value="ECO:0007669"/>
    <property type="project" value="UniProtKB-ARBA"/>
</dbReference>
<gene>
    <name evidence="10" type="ORF">OU421_08495</name>
</gene>
<dbReference type="GO" id="GO:0008324">
    <property type="term" value="F:monoatomic cation transmembrane transporter activity"/>
    <property type="evidence" value="ECO:0007669"/>
    <property type="project" value="InterPro"/>
</dbReference>
<dbReference type="KEGG" id="mou:OU421_08495"/>
<feature type="transmembrane region" description="Helical" evidence="9">
    <location>
        <begin position="401"/>
        <end position="425"/>
    </location>
</feature>
<dbReference type="Pfam" id="PF02386">
    <property type="entry name" value="TrkH"/>
    <property type="match status" value="1"/>
</dbReference>
<dbReference type="RefSeq" id="WP_268185665.1">
    <property type="nucleotide sequence ID" value="NZ_CP113361.1"/>
</dbReference>
<evidence type="ECO:0000256" key="5">
    <source>
        <dbReference type="ARBA" id="ARBA00022692"/>
    </source>
</evidence>
<keyword evidence="8 9" id="KW-0472">Membrane</keyword>
<dbReference type="AlphaFoldDB" id="A0A9X9S2D1"/>
<comment type="similarity">
    <text evidence="2">Belongs to the TrkH potassium transport family.</text>
</comment>
<dbReference type="PANTHER" id="PTHR32024">
    <property type="entry name" value="TRK SYSTEM POTASSIUM UPTAKE PROTEIN TRKG-RELATED"/>
    <property type="match status" value="1"/>
</dbReference>
<feature type="transmembrane region" description="Helical" evidence="9">
    <location>
        <begin position="283"/>
        <end position="301"/>
    </location>
</feature>
<comment type="subcellular location">
    <subcellularLocation>
        <location evidence="1">Cell membrane</location>
        <topology evidence="1">Multi-pass membrane protein</topology>
    </subcellularLocation>
</comment>
<sequence>MLKTIPPIERITHMYELVSPVKPLVVLKYLSILVIGAGAMLLVPLIVALYFSEYTIAGTYILIGSVIILLGSLFHRLLPEGELEWKEALIIAAVIFPFAALLSAIPFTFSAGMPFLDAYFEAVSGVTTTGLSVAPATVGPAFLFARSWLQWVGGIGIIIIILMVFIPPGTSAHRLYAINSPETPLRPGVTATAKLLVQIYCLLTVVSFLILVAGGMPAFDAVCHALSAVSTGGFSTRADSAAGFAGLTIPFLITISCLMGAFNFSLYPRIIKDKNALLSDIQFRYFLLFAAIGILLVFFTLTETMNPAEGLSVASFQVISALSTAGFSTVDIGTLPDGTKAVLTVLMWVGGSVGSTAGGIKILRLVILLKVVHLVFIRYFLPREALTPLKLGKDVIETEMVYNILTFVFLYSLVLVCSSFLFMLYGFSLDNALFEVSSALGTVGLSCGITSAAMPDILKGVLIIDMLLGRIEIVPLLILAFPRTWVKK</sequence>
<keyword evidence="11" id="KW-1185">Reference proteome</keyword>
<feature type="transmembrane region" description="Helical" evidence="9">
    <location>
        <begin position="241"/>
        <end position="262"/>
    </location>
</feature>
<evidence type="ECO:0000256" key="3">
    <source>
        <dbReference type="ARBA" id="ARBA00022448"/>
    </source>
</evidence>
<evidence type="ECO:0000256" key="6">
    <source>
        <dbReference type="ARBA" id="ARBA00022989"/>
    </source>
</evidence>
<proteinExistence type="inferred from homology"/>
<feature type="transmembrane region" description="Helical" evidence="9">
    <location>
        <begin position="57"/>
        <end position="77"/>
    </location>
</feature>
<dbReference type="GeneID" id="76835135"/>
<evidence type="ECO:0000256" key="9">
    <source>
        <dbReference type="SAM" id="Phobius"/>
    </source>
</evidence>
<dbReference type="GO" id="GO:0005886">
    <property type="term" value="C:plasma membrane"/>
    <property type="evidence" value="ECO:0007669"/>
    <property type="project" value="UniProtKB-SubCell"/>
</dbReference>
<feature type="transmembrane region" description="Helical" evidence="9">
    <location>
        <begin position="195"/>
        <end position="219"/>
    </location>
</feature>
<keyword evidence="7" id="KW-0406">Ion transport</keyword>
<dbReference type="Proteomes" id="UP001163096">
    <property type="component" value="Chromosome"/>
</dbReference>
<evidence type="ECO:0000313" key="10">
    <source>
        <dbReference type="EMBL" id="WAI00466.1"/>
    </source>
</evidence>
<protein>
    <submittedName>
        <fullName evidence="10">TrkH family potassium uptake protein</fullName>
    </submittedName>
</protein>
<keyword evidence="4" id="KW-1003">Cell membrane</keyword>
<evidence type="ECO:0000256" key="7">
    <source>
        <dbReference type="ARBA" id="ARBA00023065"/>
    </source>
</evidence>
<feature type="transmembrane region" description="Helical" evidence="9">
    <location>
        <begin position="460"/>
        <end position="481"/>
    </location>
</feature>
<evidence type="ECO:0000256" key="8">
    <source>
        <dbReference type="ARBA" id="ARBA00023136"/>
    </source>
</evidence>
<feature type="transmembrane region" description="Helical" evidence="9">
    <location>
        <begin position="362"/>
        <end position="381"/>
    </location>
</feature>
<dbReference type="InterPro" id="IPR003445">
    <property type="entry name" value="Cat_transpt"/>
</dbReference>